<feature type="non-terminal residue" evidence="1">
    <location>
        <position position="66"/>
    </location>
</feature>
<accession>A0ABS8SP70</accession>
<dbReference type="Proteomes" id="UP000823775">
    <property type="component" value="Unassembled WGS sequence"/>
</dbReference>
<gene>
    <name evidence="1" type="ORF">HAX54_044441</name>
</gene>
<dbReference type="EMBL" id="JACEIK010000677">
    <property type="protein sequence ID" value="MCD7460805.1"/>
    <property type="molecule type" value="Genomic_DNA"/>
</dbReference>
<comment type="caution">
    <text evidence="1">The sequence shown here is derived from an EMBL/GenBank/DDBJ whole genome shotgun (WGS) entry which is preliminary data.</text>
</comment>
<feature type="non-terminal residue" evidence="1">
    <location>
        <position position="1"/>
    </location>
</feature>
<sequence length="66" mass="7585">DQGTRETSEQIQSLTQTLPLFRLFNQRENPFPKTNFLNLSSFFSMSGSVNQDPQTQKLLLMSFSVL</sequence>
<evidence type="ECO:0000313" key="1">
    <source>
        <dbReference type="EMBL" id="MCD7460805.1"/>
    </source>
</evidence>
<reference evidence="1 2" key="1">
    <citation type="journal article" date="2021" name="BMC Genomics">
        <title>Datura genome reveals duplications of psychoactive alkaloid biosynthetic genes and high mutation rate following tissue culture.</title>
        <authorList>
            <person name="Rajewski A."/>
            <person name="Carter-House D."/>
            <person name="Stajich J."/>
            <person name="Litt A."/>
        </authorList>
    </citation>
    <scope>NUCLEOTIDE SEQUENCE [LARGE SCALE GENOMIC DNA]</scope>
    <source>
        <strain evidence="1">AR-01</strain>
    </source>
</reference>
<name>A0ABS8SP70_DATST</name>
<keyword evidence="2" id="KW-1185">Reference proteome</keyword>
<protein>
    <submittedName>
        <fullName evidence="1">Uncharacterized protein</fullName>
    </submittedName>
</protein>
<proteinExistence type="predicted"/>
<organism evidence="1 2">
    <name type="scientific">Datura stramonium</name>
    <name type="common">Jimsonweed</name>
    <name type="synonym">Common thornapple</name>
    <dbReference type="NCBI Taxonomy" id="4076"/>
    <lineage>
        <taxon>Eukaryota</taxon>
        <taxon>Viridiplantae</taxon>
        <taxon>Streptophyta</taxon>
        <taxon>Embryophyta</taxon>
        <taxon>Tracheophyta</taxon>
        <taxon>Spermatophyta</taxon>
        <taxon>Magnoliopsida</taxon>
        <taxon>eudicotyledons</taxon>
        <taxon>Gunneridae</taxon>
        <taxon>Pentapetalae</taxon>
        <taxon>asterids</taxon>
        <taxon>lamiids</taxon>
        <taxon>Solanales</taxon>
        <taxon>Solanaceae</taxon>
        <taxon>Solanoideae</taxon>
        <taxon>Datureae</taxon>
        <taxon>Datura</taxon>
    </lineage>
</organism>
<evidence type="ECO:0000313" key="2">
    <source>
        <dbReference type="Proteomes" id="UP000823775"/>
    </source>
</evidence>